<evidence type="ECO:0000313" key="4">
    <source>
        <dbReference type="EMBL" id="KGM50108.1"/>
    </source>
</evidence>
<feature type="DNA-binding region" description="H-T-H motif" evidence="2">
    <location>
        <begin position="33"/>
        <end position="52"/>
    </location>
</feature>
<dbReference type="Gene3D" id="1.10.357.10">
    <property type="entry name" value="Tetracycline Repressor, domain 2"/>
    <property type="match status" value="1"/>
</dbReference>
<keyword evidence="5" id="KW-1185">Reference proteome</keyword>
<dbReference type="RefSeq" id="WP_043743844.1">
    <property type="nucleotide sequence ID" value="NZ_AQQX01000001.1"/>
</dbReference>
<dbReference type="PROSITE" id="PS50977">
    <property type="entry name" value="HTH_TETR_2"/>
    <property type="match status" value="1"/>
</dbReference>
<gene>
    <name evidence="4" type="ORF">ATO9_00955</name>
</gene>
<dbReference type="InterPro" id="IPR009057">
    <property type="entry name" value="Homeodomain-like_sf"/>
</dbReference>
<dbReference type="SUPFAM" id="SSF46689">
    <property type="entry name" value="Homeodomain-like"/>
    <property type="match status" value="1"/>
</dbReference>
<reference evidence="4 5" key="1">
    <citation type="journal article" date="2015" name="Antonie Van Leeuwenhoek">
        <title>Pseudooceanicola atlanticus gen. nov. sp. nov., isolated from surface seawater of the Atlantic Ocean and reclassification of Oceanicola batsensis, Oceanicola marinus, Oceanicola nitratireducens, Oceanicola nanhaiensis, Oceanicola antarcticus and Oceanicola flagellatus, as Pseudooceanicola batsensis comb. nov., Pseudooceanicola marinus comb. nov., Pseudooceanicola nitratireducens comb. nov., Pseudooceanicola nanhaiensis comb. nov., Pseudooceanicola antarcticus comb. nov., and Pseudooceanicola flagellatus comb. nov.</title>
        <authorList>
            <person name="Lai Q."/>
            <person name="Li G."/>
            <person name="Liu X."/>
            <person name="Du Y."/>
            <person name="Sun F."/>
            <person name="Shao Z."/>
        </authorList>
    </citation>
    <scope>NUCLEOTIDE SEQUENCE [LARGE SCALE GENOMIC DNA]</scope>
    <source>
        <strain evidence="4 5">22II-s11g</strain>
    </source>
</reference>
<proteinExistence type="predicted"/>
<protein>
    <recommendedName>
        <fullName evidence="3">HTH tetR-type domain-containing protein</fullName>
    </recommendedName>
</protein>
<keyword evidence="1 2" id="KW-0238">DNA-binding</keyword>
<dbReference type="EMBL" id="AQQX01000001">
    <property type="protein sequence ID" value="KGM50108.1"/>
    <property type="molecule type" value="Genomic_DNA"/>
</dbReference>
<accession>A0A0A0EIY6</accession>
<dbReference type="AlphaFoldDB" id="A0A0A0EIY6"/>
<name>A0A0A0EIY6_9RHOB</name>
<dbReference type="OrthoDB" id="3217159at2"/>
<comment type="caution">
    <text evidence="4">The sequence shown here is derived from an EMBL/GenBank/DDBJ whole genome shotgun (WGS) entry which is preliminary data.</text>
</comment>
<evidence type="ECO:0000256" key="2">
    <source>
        <dbReference type="PROSITE-ProRule" id="PRU00335"/>
    </source>
</evidence>
<organism evidence="4 5">
    <name type="scientific">Pseudooceanicola atlanticus</name>
    <dbReference type="NCBI Taxonomy" id="1461694"/>
    <lineage>
        <taxon>Bacteria</taxon>
        <taxon>Pseudomonadati</taxon>
        <taxon>Pseudomonadota</taxon>
        <taxon>Alphaproteobacteria</taxon>
        <taxon>Rhodobacterales</taxon>
        <taxon>Paracoccaceae</taxon>
        <taxon>Pseudooceanicola</taxon>
    </lineage>
</organism>
<dbReference type="eggNOG" id="COG1309">
    <property type="taxonomic scope" value="Bacteria"/>
</dbReference>
<evidence type="ECO:0000256" key="1">
    <source>
        <dbReference type="ARBA" id="ARBA00023125"/>
    </source>
</evidence>
<feature type="domain" description="HTH tetR-type" evidence="3">
    <location>
        <begin position="12"/>
        <end position="70"/>
    </location>
</feature>
<dbReference type="InterPro" id="IPR001647">
    <property type="entry name" value="HTH_TetR"/>
</dbReference>
<dbReference type="Proteomes" id="UP000030004">
    <property type="component" value="Unassembled WGS sequence"/>
</dbReference>
<sequence>MAENRERRAQKSRTRQALMAAARTLLTDGEIVTVTAAAERAGMSKATAYRYFSDPAILVAEAGLDVEVLSYDQVVAGAETLRDRLRAISLYFLDLAIDHEVKFRQFVGLTLTAWRPDDGKTQSRRGGRRMPMYRQALAETDLPEDRKEAMIRALSTATGTEAMIALYDVQGCDRETARQTVADIADAIIDRYLGPA</sequence>
<evidence type="ECO:0000313" key="5">
    <source>
        <dbReference type="Proteomes" id="UP000030004"/>
    </source>
</evidence>
<evidence type="ECO:0000259" key="3">
    <source>
        <dbReference type="PROSITE" id="PS50977"/>
    </source>
</evidence>
<dbReference type="GO" id="GO:0003677">
    <property type="term" value="F:DNA binding"/>
    <property type="evidence" value="ECO:0007669"/>
    <property type="project" value="UniProtKB-UniRule"/>
</dbReference>